<dbReference type="Proteomes" id="UP000595814">
    <property type="component" value="Chromosome"/>
</dbReference>
<dbReference type="EMBL" id="CP066744">
    <property type="protein sequence ID" value="QQK08162.1"/>
    <property type="molecule type" value="Genomic_DNA"/>
</dbReference>
<keyword evidence="2" id="KW-1185">Reference proteome</keyword>
<name>A0AC61MRW4_9FIRM</name>
<organism evidence="1 2">
    <name type="scientific">Miniphocaeibacter halophilus</name>
    <dbReference type="NCBI Taxonomy" id="2931922"/>
    <lineage>
        <taxon>Bacteria</taxon>
        <taxon>Bacillati</taxon>
        <taxon>Bacillota</taxon>
        <taxon>Tissierellia</taxon>
        <taxon>Tissierellales</taxon>
        <taxon>Peptoniphilaceae</taxon>
        <taxon>Miniphocaeibacter</taxon>
    </lineage>
</organism>
<reference evidence="1 2" key="1">
    <citation type="journal article" date="2022" name="Int. J. Syst. Evol. Microbiol.">
        <title>Miniphocaeibacter halophilus sp. nov., an ammonium-tolerant acetate-producing bacterium isolated from a biogas system.</title>
        <authorList>
            <person name="Schnurer A."/>
            <person name="Singh A."/>
            <person name="Bi S."/>
            <person name="Qiao W."/>
            <person name="Westerholm M."/>
        </authorList>
    </citation>
    <scope>NUCLEOTIDE SEQUENCE [LARGE SCALE GENOMIC DNA]</scope>
    <source>
        <strain evidence="1 2">AMB_01</strain>
    </source>
</reference>
<evidence type="ECO:0000313" key="2">
    <source>
        <dbReference type="Proteomes" id="UP000595814"/>
    </source>
</evidence>
<gene>
    <name evidence="1" type="ORF">JFY71_01100</name>
</gene>
<sequence length="120" mass="13822">MENNNHEEKIEKTEDDTEVVSFEIIIHSGQARTIIHEGFKLMREGNYEEADKKLEEANEEILQAHRAQTKLLQDFAAGKEVDMNVIMVHAQDHLMTTIALREVAIEMNVLYQKVGKLESE</sequence>
<evidence type="ECO:0000313" key="1">
    <source>
        <dbReference type="EMBL" id="QQK08162.1"/>
    </source>
</evidence>
<accession>A0AC61MRW4</accession>
<proteinExistence type="predicted"/>
<protein>
    <submittedName>
        <fullName evidence="1">PTS cellobiose transporter subunit IIA</fullName>
    </submittedName>
</protein>